<organism evidence="1 2">
    <name type="scientific">Mesorhizobium plurifarium</name>
    <dbReference type="NCBI Taxonomy" id="69974"/>
    <lineage>
        <taxon>Bacteria</taxon>
        <taxon>Pseudomonadati</taxon>
        <taxon>Pseudomonadota</taxon>
        <taxon>Alphaproteobacteria</taxon>
        <taxon>Hyphomicrobiales</taxon>
        <taxon>Phyllobacteriaceae</taxon>
        <taxon>Mesorhizobium</taxon>
    </lineage>
</organism>
<reference evidence="1 2" key="1">
    <citation type="submission" date="2014-08" db="EMBL/GenBank/DDBJ databases">
        <authorList>
            <person name="Moulin Lionel"/>
        </authorList>
    </citation>
    <scope>NUCLEOTIDE SEQUENCE [LARGE SCALE GENOMIC DNA]</scope>
</reference>
<sequence>MLPPIDKEYLQARAPGHSVSLDGGMIAIVIPAFQLPNGFTATAADLLLRLAPGYPDVHPDMWWFAPAVIRTDGQAIVATNSQEDYLGRRWQRWSRHLNPGQWRSGIDSLESYLALVRMELEAAGRARAA</sequence>
<evidence type="ECO:0000313" key="2">
    <source>
        <dbReference type="Proteomes" id="UP000046373"/>
    </source>
</evidence>
<dbReference type="Pfam" id="PF14462">
    <property type="entry name" value="Prok-E2_E"/>
    <property type="match status" value="1"/>
</dbReference>
<accession>A0A090DK26</accession>
<evidence type="ECO:0000313" key="1">
    <source>
        <dbReference type="EMBL" id="CDX14238.1"/>
    </source>
</evidence>
<dbReference type="Proteomes" id="UP000046373">
    <property type="component" value="Unassembled WGS sequence"/>
</dbReference>
<dbReference type="InterPro" id="IPR025701">
    <property type="entry name" value="UBQ-conjugat_E2_E"/>
</dbReference>
<gene>
    <name evidence="1" type="ORF">MPLDJ20_100062</name>
</gene>
<dbReference type="AlphaFoldDB" id="A0A090DK26"/>
<protein>
    <submittedName>
        <fullName evidence="1">Uncharacterized protein</fullName>
    </submittedName>
</protein>
<dbReference type="EMBL" id="CCNB01000002">
    <property type="protein sequence ID" value="CDX14238.1"/>
    <property type="molecule type" value="Genomic_DNA"/>
</dbReference>
<name>A0A090DK26_MESPL</name>
<proteinExistence type="predicted"/>